<keyword evidence="1" id="KW-1133">Transmembrane helix</keyword>
<feature type="transmembrane region" description="Helical" evidence="1">
    <location>
        <begin position="227"/>
        <end position="252"/>
    </location>
</feature>
<name>A0A1R2BI74_9CILI</name>
<gene>
    <name evidence="2" type="ORF">SteCoe_24208</name>
</gene>
<dbReference type="EMBL" id="MPUH01000632">
    <property type="protein sequence ID" value="OMJ76424.1"/>
    <property type="molecule type" value="Genomic_DNA"/>
</dbReference>
<evidence type="ECO:0000313" key="2">
    <source>
        <dbReference type="EMBL" id="OMJ76424.1"/>
    </source>
</evidence>
<keyword evidence="1" id="KW-0812">Transmembrane</keyword>
<keyword evidence="3" id="KW-1185">Reference proteome</keyword>
<evidence type="ECO:0000313" key="3">
    <source>
        <dbReference type="Proteomes" id="UP000187209"/>
    </source>
</evidence>
<protein>
    <submittedName>
        <fullName evidence="2">Uncharacterized protein</fullName>
    </submittedName>
</protein>
<dbReference type="Proteomes" id="UP000187209">
    <property type="component" value="Unassembled WGS sequence"/>
</dbReference>
<comment type="caution">
    <text evidence="2">The sequence shown here is derived from an EMBL/GenBank/DDBJ whole genome shotgun (WGS) entry which is preliminary data.</text>
</comment>
<sequence>MILLNSRSDVESFRLNPISFLFYYDNSDDFQNFANIANKYRWWPLHFAAIFNNTLGHRGDFSLPMAKVHGLDSTYGYLAYKDFDSFVEKHICPVLLPYSDGIWIKKCLENKIVSISVINQKRKGVWNLYAGQLKLIGVELINEKEDIFQMMYVDSKKYPEFLEEYNIPIVPCVLIEDWRKGDKYYLGDFSLKNKKKFLQILYSIKNEQASPKDFKLELMPITQSFTVWHAFPLLFLFSGLIILFFICFRITFSKQKIN</sequence>
<evidence type="ECO:0000256" key="1">
    <source>
        <dbReference type="SAM" id="Phobius"/>
    </source>
</evidence>
<accession>A0A1R2BI74</accession>
<dbReference type="AlphaFoldDB" id="A0A1R2BI74"/>
<proteinExistence type="predicted"/>
<keyword evidence="1" id="KW-0472">Membrane</keyword>
<organism evidence="2 3">
    <name type="scientific">Stentor coeruleus</name>
    <dbReference type="NCBI Taxonomy" id="5963"/>
    <lineage>
        <taxon>Eukaryota</taxon>
        <taxon>Sar</taxon>
        <taxon>Alveolata</taxon>
        <taxon>Ciliophora</taxon>
        <taxon>Postciliodesmatophora</taxon>
        <taxon>Heterotrichea</taxon>
        <taxon>Heterotrichida</taxon>
        <taxon>Stentoridae</taxon>
        <taxon>Stentor</taxon>
    </lineage>
</organism>
<reference evidence="2 3" key="1">
    <citation type="submission" date="2016-11" db="EMBL/GenBank/DDBJ databases">
        <title>The macronuclear genome of Stentor coeruleus: a giant cell with tiny introns.</title>
        <authorList>
            <person name="Slabodnick M."/>
            <person name="Ruby J.G."/>
            <person name="Reiff S.B."/>
            <person name="Swart E.C."/>
            <person name="Gosai S."/>
            <person name="Prabakaran S."/>
            <person name="Witkowska E."/>
            <person name="Larue G.E."/>
            <person name="Fisher S."/>
            <person name="Freeman R.M."/>
            <person name="Gunawardena J."/>
            <person name="Chu W."/>
            <person name="Stover N.A."/>
            <person name="Gregory B.D."/>
            <person name="Nowacki M."/>
            <person name="Derisi J."/>
            <person name="Roy S.W."/>
            <person name="Marshall W.F."/>
            <person name="Sood P."/>
        </authorList>
    </citation>
    <scope>NUCLEOTIDE SEQUENCE [LARGE SCALE GENOMIC DNA]</scope>
    <source>
        <strain evidence="2">WM001</strain>
    </source>
</reference>